<keyword evidence="2" id="KW-1185">Reference proteome</keyword>
<sequence>TRKTTRSNICINVIVEHVGFSLLLDTDKRARVSTTDLSWSSGAKQVATSKNLVTMLALDRFQVEYKTGMSSNPGERHLQLTMHSLSLLASPHPDADLTTIIDEDMGTPQTTRMQ</sequence>
<dbReference type="GeneID" id="25915004"/>
<dbReference type="AlphaFoldDB" id="A0A0L0F896"/>
<feature type="non-terminal residue" evidence="1">
    <location>
        <position position="1"/>
    </location>
</feature>
<dbReference type="EMBL" id="KQ246303">
    <property type="protein sequence ID" value="KNC72940.1"/>
    <property type="molecule type" value="Genomic_DNA"/>
</dbReference>
<feature type="non-terminal residue" evidence="1">
    <location>
        <position position="114"/>
    </location>
</feature>
<proteinExistence type="predicted"/>
<name>A0A0L0F896_9EUKA</name>
<protein>
    <submittedName>
        <fullName evidence="1">Uncharacterized protein</fullName>
    </submittedName>
</protein>
<dbReference type="RefSeq" id="XP_014146842.1">
    <property type="nucleotide sequence ID" value="XM_014291367.1"/>
</dbReference>
<reference evidence="1 2" key="1">
    <citation type="submission" date="2011-02" db="EMBL/GenBank/DDBJ databases">
        <title>The Genome Sequence of Sphaeroforma arctica JP610.</title>
        <authorList>
            <consortium name="The Broad Institute Genome Sequencing Platform"/>
            <person name="Russ C."/>
            <person name="Cuomo C."/>
            <person name="Young S.K."/>
            <person name="Zeng Q."/>
            <person name="Gargeya S."/>
            <person name="Alvarado L."/>
            <person name="Berlin A."/>
            <person name="Chapman S.B."/>
            <person name="Chen Z."/>
            <person name="Freedman E."/>
            <person name="Gellesch M."/>
            <person name="Goldberg J."/>
            <person name="Griggs A."/>
            <person name="Gujja S."/>
            <person name="Heilman E."/>
            <person name="Heiman D."/>
            <person name="Howarth C."/>
            <person name="Mehta T."/>
            <person name="Neiman D."/>
            <person name="Pearson M."/>
            <person name="Roberts A."/>
            <person name="Saif S."/>
            <person name="Shea T."/>
            <person name="Shenoy N."/>
            <person name="Sisk P."/>
            <person name="Stolte C."/>
            <person name="Sykes S."/>
            <person name="White J."/>
            <person name="Yandava C."/>
            <person name="Burger G."/>
            <person name="Gray M.W."/>
            <person name="Holland P.W.H."/>
            <person name="King N."/>
            <person name="Lang F.B.F."/>
            <person name="Roger A.J."/>
            <person name="Ruiz-Trillo I."/>
            <person name="Haas B."/>
            <person name="Nusbaum C."/>
            <person name="Birren B."/>
        </authorList>
    </citation>
    <scope>NUCLEOTIDE SEQUENCE [LARGE SCALE GENOMIC DNA]</scope>
    <source>
        <strain evidence="1 2">JP610</strain>
    </source>
</reference>
<evidence type="ECO:0000313" key="2">
    <source>
        <dbReference type="Proteomes" id="UP000054560"/>
    </source>
</evidence>
<organism evidence="1 2">
    <name type="scientific">Sphaeroforma arctica JP610</name>
    <dbReference type="NCBI Taxonomy" id="667725"/>
    <lineage>
        <taxon>Eukaryota</taxon>
        <taxon>Ichthyosporea</taxon>
        <taxon>Ichthyophonida</taxon>
        <taxon>Sphaeroforma</taxon>
    </lineage>
</organism>
<evidence type="ECO:0000313" key="1">
    <source>
        <dbReference type="EMBL" id="KNC72940.1"/>
    </source>
</evidence>
<dbReference type="Proteomes" id="UP000054560">
    <property type="component" value="Unassembled WGS sequence"/>
</dbReference>
<gene>
    <name evidence="1" type="ORF">SARC_14500</name>
</gene>
<accession>A0A0L0F896</accession>